<proteinExistence type="predicted"/>
<name>A0ACD3B6K5_9AGAR</name>
<accession>A0ACD3B6K5</accession>
<sequence>MPSSRPATATCTSPTEELRLRTTPTITPFNMYMSQMHPRSSSMTSGAQKLMQGQMPECWRVDYNIRKGPLFIWFWKLEALWFQFLCLIAFGKAGLEVVWLDACDEHHFKETTEQIKHQVNNTNIMAGLLLATAAVFLTTDTPRKDMLSFDDSAPYALLLFAFGMAMGSILGGCALQLVAGRCTPAFLIELTSTRIRLLFTLLLIGYPLFSVALACNICGVGLLIASLSSPYAYVIAGAIFLVALPWALFFIFAWLAITPAKDRIRRPTLQTAASDDTMTDLESGLAGKEASADNGL</sequence>
<reference evidence="1 2" key="1">
    <citation type="journal article" date="2019" name="Nat. Ecol. Evol.">
        <title>Megaphylogeny resolves global patterns of mushroom evolution.</title>
        <authorList>
            <person name="Varga T."/>
            <person name="Krizsan K."/>
            <person name="Foldi C."/>
            <person name="Dima B."/>
            <person name="Sanchez-Garcia M."/>
            <person name="Sanchez-Ramirez S."/>
            <person name="Szollosi G.J."/>
            <person name="Szarkandi J.G."/>
            <person name="Papp V."/>
            <person name="Albert L."/>
            <person name="Andreopoulos W."/>
            <person name="Angelini C."/>
            <person name="Antonin V."/>
            <person name="Barry K.W."/>
            <person name="Bougher N.L."/>
            <person name="Buchanan P."/>
            <person name="Buyck B."/>
            <person name="Bense V."/>
            <person name="Catcheside P."/>
            <person name="Chovatia M."/>
            <person name="Cooper J."/>
            <person name="Damon W."/>
            <person name="Desjardin D."/>
            <person name="Finy P."/>
            <person name="Geml J."/>
            <person name="Haridas S."/>
            <person name="Hughes K."/>
            <person name="Justo A."/>
            <person name="Karasinski D."/>
            <person name="Kautmanova I."/>
            <person name="Kiss B."/>
            <person name="Kocsube S."/>
            <person name="Kotiranta H."/>
            <person name="LaButti K.M."/>
            <person name="Lechner B.E."/>
            <person name="Liimatainen K."/>
            <person name="Lipzen A."/>
            <person name="Lukacs Z."/>
            <person name="Mihaltcheva S."/>
            <person name="Morgado L.N."/>
            <person name="Niskanen T."/>
            <person name="Noordeloos M.E."/>
            <person name="Ohm R.A."/>
            <person name="Ortiz-Santana B."/>
            <person name="Ovrebo C."/>
            <person name="Racz N."/>
            <person name="Riley R."/>
            <person name="Savchenko A."/>
            <person name="Shiryaev A."/>
            <person name="Soop K."/>
            <person name="Spirin V."/>
            <person name="Szebenyi C."/>
            <person name="Tomsovsky M."/>
            <person name="Tulloss R.E."/>
            <person name="Uehling J."/>
            <person name="Grigoriev I.V."/>
            <person name="Vagvolgyi C."/>
            <person name="Papp T."/>
            <person name="Martin F.M."/>
            <person name="Miettinen O."/>
            <person name="Hibbett D.S."/>
            <person name="Nagy L.G."/>
        </authorList>
    </citation>
    <scope>NUCLEOTIDE SEQUENCE [LARGE SCALE GENOMIC DNA]</scope>
    <source>
        <strain evidence="1 2">NL-1719</strain>
    </source>
</reference>
<evidence type="ECO:0000313" key="1">
    <source>
        <dbReference type="EMBL" id="TFK73455.1"/>
    </source>
</evidence>
<dbReference type="Proteomes" id="UP000308600">
    <property type="component" value="Unassembled WGS sequence"/>
</dbReference>
<dbReference type="EMBL" id="ML208275">
    <property type="protein sequence ID" value="TFK73455.1"/>
    <property type="molecule type" value="Genomic_DNA"/>
</dbReference>
<protein>
    <submittedName>
        <fullName evidence="1">Uncharacterized protein</fullName>
    </submittedName>
</protein>
<keyword evidence="2" id="KW-1185">Reference proteome</keyword>
<evidence type="ECO:0000313" key="2">
    <source>
        <dbReference type="Proteomes" id="UP000308600"/>
    </source>
</evidence>
<gene>
    <name evidence="1" type="ORF">BDN72DRAFT_893870</name>
</gene>
<organism evidence="1 2">
    <name type="scientific">Pluteus cervinus</name>
    <dbReference type="NCBI Taxonomy" id="181527"/>
    <lineage>
        <taxon>Eukaryota</taxon>
        <taxon>Fungi</taxon>
        <taxon>Dikarya</taxon>
        <taxon>Basidiomycota</taxon>
        <taxon>Agaricomycotina</taxon>
        <taxon>Agaricomycetes</taxon>
        <taxon>Agaricomycetidae</taxon>
        <taxon>Agaricales</taxon>
        <taxon>Pluteineae</taxon>
        <taxon>Pluteaceae</taxon>
        <taxon>Pluteus</taxon>
    </lineage>
</organism>